<dbReference type="AlphaFoldDB" id="A0A4C1V9H9"/>
<dbReference type="Proteomes" id="UP000299102">
    <property type="component" value="Unassembled WGS sequence"/>
</dbReference>
<feature type="region of interest" description="Disordered" evidence="1">
    <location>
        <begin position="1"/>
        <end position="128"/>
    </location>
</feature>
<proteinExistence type="predicted"/>
<evidence type="ECO:0000256" key="1">
    <source>
        <dbReference type="SAM" id="MobiDB-lite"/>
    </source>
</evidence>
<gene>
    <name evidence="2" type="ORF">EVAR_28412_1</name>
</gene>
<sequence>MHRGRRRRKVQFPLLPPEGSVLTSRLGSCDGDSSNAAQVNAHSRGQTCDSATAADRTTEGGITTRNASDNPDLQTTVGTANKPDLPTAGTDGLEYMAAGAADGDPPDHHGGSGPNSNSTASTALHPRRTSSSLRVMYWNAGGISGKTQDLRTLVQSQDIHVVLLGETKLRPRQGLRLPNFFVYRRDEVSPRVSHTKVLRYLCEGMSSMEDWSYRTSSTPGH</sequence>
<feature type="compositionally biased region" description="Basic residues" evidence="1">
    <location>
        <begin position="1"/>
        <end position="10"/>
    </location>
</feature>
<feature type="compositionally biased region" description="Polar residues" evidence="1">
    <location>
        <begin position="60"/>
        <end position="79"/>
    </location>
</feature>
<protein>
    <recommendedName>
        <fullName evidence="4">RNA-directed DNA polymerase from mobile element jockey</fullName>
    </recommendedName>
</protein>
<dbReference type="SUPFAM" id="SSF56219">
    <property type="entry name" value="DNase I-like"/>
    <property type="match status" value="1"/>
</dbReference>
<name>A0A4C1V9H9_EUMVA</name>
<dbReference type="Gene3D" id="3.60.10.10">
    <property type="entry name" value="Endonuclease/exonuclease/phosphatase"/>
    <property type="match status" value="1"/>
</dbReference>
<evidence type="ECO:0000313" key="2">
    <source>
        <dbReference type="EMBL" id="GBP34947.1"/>
    </source>
</evidence>
<comment type="caution">
    <text evidence="2">The sequence shown here is derived from an EMBL/GenBank/DDBJ whole genome shotgun (WGS) entry which is preliminary data.</text>
</comment>
<dbReference type="InterPro" id="IPR036691">
    <property type="entry name" value="Endo/exonu/phosph_ase_sf"/>
</dbReference>
<reference evidence="2 3" key="1">
    <citation type="journal article" date="2019" name="Commun. Biol.">
        <title>The bagworm genome reveals a unique fibroin gene that provides high tensile strength.</title>
        <authorList>
            <person name="Kono N."/>
            <person name="Nakamura H."/>
            <person name="Ohtoshi R."/>
            <person name="Tomita M."/>
            <person name="Numata K."/>
            <person name="Arakawa K."/>
        </authorList>
    </citation>
    <scope>NUCLEOTIDE SEQUENCE [LARGE SCALE GENOMIC DNA]</scope>
</reference>
<evidence type="ECO:0000313" key="3">
    <source>
        <dbReference type="Proteomes" id="UP000299102"/>
    </source>
</evidence>
<dbReference type="EMBL" id="BGZK01000297">
    <property type="protein sequence ID" value="GBP34947.1"/>
    <property type="molecule type" value="Genomic_DNA"/>
</dbReference>
<feature type="compositionally biased region" description="Polar residues" evidence="1">
    <location>
        <begin position="21"/>
        <end position="50"/>
    </location>
</feature>
<dbReference type="OrthoDB" id="412981at2759"/>
<keyword evidence="3" id="KW-1185">Reference proteome</keyword>
<evidence type="ECO:0008006" key="4">
    <source>
        <dbReference type="Google" id="ProtNLM"/>
    </source>
</evidence>
<organism evidence="2 3">
    <name type="scientific">Eumeta variegata</name>
    <name type="common">Bagworm moth</name>
    <name type="synonym">Eumeta japonica</name>
    <dbReference type="NCBI Taxonomy" id="151549"/>
    <lineage>
        <taxon>Eukaryota</taxon>
        <taxon>Metazoa</taxon>
        <taxon>Ecdysozoa</taxon>
        <taxon>Arthropoda</taxon>
        <taxon>Hexapoda</taxon>
        <taxon>Insecta</taxon>
        <taxon>Pterygota</taxon>
        <taxon>Neoptera</taxon>
        <taxon>Endopterygota</taxon>
        <taxon>Lepidoptera</taxon>
        <taxon>Glossata</taxon>
        <taxon>Ditrysia</taxon>
        <taxon>Tineoidea</taxon>
        <taxon>Psychidae</taxon>
        <taxon>Oiketicinae</taxon>
        <taxon>Eumeta</taxon>
    </lineage>
</organism>
<accession>A0A4C1V9H9</accession>